<reference evidence="3 4" key="1">
    <citation type="submission" date="2020-12" db="EMBL/GenBank/DDBJ databases">
        <title>Metabolic potential, ecology and presence of endohyphal bacteria is reflected in genomic diversity of Mucoromycotina.</title>
        <authorList>
            <person name="Muszewska A."/>
            <person name="Okrasinska A."/>
            <person name="Steczkiewicz K."/>
            <person name="Drgas O."/>
            <person name="Orlowska M."/>
            <person name="Perlinska-Lenart U."/>
            <person name="Aleksandrzak-Piekarczyk T."/>
            <person name="Szatraj K."/>
            <person name="Zielenkiewicz U."/>
            <person name="Pilsyk S."/>
            <person name="Malc E."/>
            <person name="Mieczkowski P."/>
            <person name="Kruszewska J.S."/>
            <person name="Biernat P."/>
            <person name="Pawlowska J."/>
        </authorList>
    </citation>
    <scope>NUCLEOTIDE SEQUENCE [LARGE SCALE GENOMIC DNA]</scope>
    <source>
        <strain evidence="3 4">CBS 142.35</strain>
    </source>
</reference>
<feature type="coiled-coil region" evidence="1">
    <location>
        <begin position="272"/>
        <end position="306"/>
    </location>
</feature>
<dbReference type="Proteomes" id="UP000646827">
    <property type="component" value="Unassembled WGS sequence"/>
</dbReference>
<organism evidence="3 4">
    <name type="scientific">Circinella minor</name>
    <dbReference type="NCBI Taxonomy" id="1195481"/>
    <lineage>
        <taxon>Eukaryota</taxon>
        <taxon>Fungi</taxon>
        <taxon>Fungi incertae sedis</taxon>
        <taxon>Mucoromycota</taxon>
        <taxon>Mucoromycotina</taxon>
        <taxon>Mucoromycetes</taxon>
        <taxon>Mucorales</taxon>
        <taxon>Lichtheimiaceae</taxon>
        <taxon>Circinella</taxon>
    </lineage>
</organism>
<dbReference type="EMBL" id="JAEPRB010000333">
    <property type="protein sequence ID" value="KAG2217047.1"/>
    <property type="molecule type" value="Genomic_DNA"/>
</dbReference>
<feature type="compositionally biased region" description="Low complexity" evidence="2">
    <location>
        <begin position="90"/>
        <end position="108"/>
    </location>
</feature>
<feature type="compositionally biased region" description="Polar residues" evidence="2">
    <location>
        <begin position="186"/>
        <end position="210"/>
    </location>
</feature>
<dbReference type="AlphaFoldDB" id="A0A8H7RVN9"/>
<evidence type="ECO:0000313" key="4">
    <source>
        <dbReference type="Proteomes" id="UP000646827"/>
    </source>
</evidence>
<accession>A0A8H7RVN9</accession>
<evidence type="ECO:0000313" key="3">
    <source>
        <dbReference type="EMBL" id="KAG2217047.1"/>
    </source>
</evidence>
<protein>
    <submittedName>
        <fullName evidence="3">Uncharacterized protein</fullName>
    </submittedName>
</protein>
<sequence>MLSSDDPHTTVFAAGSNDKQQYLQPSEQDKSSNAPKKKSMERISKLFQKKSKKQSMPPPPPSLLTPSFSSVSLSSSNYDQQQPQNNQHYSTPPTVSSTKSTTSKRSSSLRIPFRGVMGGNDNDSEKQNDMANGSTQQAQHQRTSEIRSSIDNSPFITKQDSPSNFNDNSSITSNSVKADGQDGDRTSINVTPPSPSGQQDCTSSNSSETPVSAAVGETAGSPQVTQPTATTATAIVKRTMSTRSTATSSSAAGGTKGACVTTSLVAPLRAQLERQKRILEHLQVEHQQYEKDNKVLSDRIDTLDAKHKQRTQDTNQLRENFNDYLKGLRATDDDIDSVGEKIKKLKEGIHDLTQILVEQGDAEVATKALRTFWLNLNEAIVDMGNPLPKPRLQMLTEKFMMDVLVQNLNLMAFPGVENVEEYNRLQYWLEDNISDQQAFFPVRLRQEVALVVVKKETDKESDVYRSRHSALQNNWKYLYSGIVKAYPFVYQHDKTEPDVRKHYGAKVQILVDQAIHLGLAIKGQELDVTAAAVSEGEQEFDPENMEDEDGQTSGTVGFCICPPFVVGNPAPIRILIKGRVLCASSPSESLTSE</sequence>
<feature type="compositionally biased region" description="Low complexity" evidence="2">
    <location>
        <begin position="228"/>
        <end position="253"/>
    </location>
</feature>
<evidence type="ECO:0000256" key="1">
    <source>
        <dbReference type="SAM" id="Coils"/>
    </source>
</evidence>
<keyword evidence="1" id="KW-0175">Coiled coil</keyword>
<name>A0A8H7RVN9_9FUNG</name>
<dbReference type="OrthoDB" id="2368002at2759"/>
<proteinExistence type="predicted"/>
<feature type="compositionally biased region" description="Polar residues" evidence="2">
    <location>
        <begin position="129"/>
        <end position="176"/>
    </location>
</feature>
<comment type="caution">
    <text evidence="3">The sequence shown here is derived from an EMBL/GenBank/DDBJ whole genome shotgun (WGS) entry which is preliminary data.</text>
</comment>
<feature type="compositionally biased region" description="Polar residues" evidence="2">
    <location>
        <begin position="17"/>
        <end position="34"/>
    </location>
</feature>
<gene>
    <name evidence="3" type="ORF">INT45_010251</name>
</gene>
<evidence type="ECO:0000256" key="2">
    <source>
        <dbReference type="SAM" id="MobiDB-lite"/>
    </source>
</evidence>
<keyword evidence="4" id="KW-1185">Reference proteome</keyword>
<feature type="compositionally biased region" description="Polar residues" evidence="2">
    <location>
        <begin position="77"/>
        <end position="89"/>
    </location>
</feature>
<feature type="region of interest" description="Disordered" evidence="2">
    <location>
        <begin position="1"/>
        <end position="256"/>
    </location>
</feature>
<feature type="compositionally biased region" description="Low complexity" evidence="2">
    <location>
        <begin position="64"/>
        <end position="76"/>
    </location>
</feature>